<keyword evidence="3" id="KW-1185">Reference proteome</keyword>
<proteinExistence type="predicted"/>
<reference evidence="2" key="1">
    <citation type="submission" date="2023-07" db="EMBL/GenBank/DDBJ databases">
        <authorList>
            <person name="Stuckert A."/>
        </authorList>
    </citation>
    <scope>NUCLEOTIDE SEQUENCE</scope>
</reference>
<feature type="domain" description="DNA repair protein Rev1 C-terminal" evidence="1">
    <location>
        <begin position="61"/>
        <end position="130"/>
    </location>
</feature>
<evidence type="ECO:0000313" key="2">
    <source>
        <dbReference type="EMBL" id="CAJ0958156.1"/>
    </source>
</evidence>
<dbReference type="InterPro" id="IPR036691">
    <property type="entry name" value="Endo/exonu/phosph_ase_sf"/>
</dbReference>
<dbReference type="Proteomes" id="UP001176940">
    <property type="component" value="Unassembled WGS sequence"/>
</dbReference>
<dbReference type="PANTHER" id="PTHR45990">
    <property type="entry name" value="DNA REPAIR PROTEIN REV1"/>
    <property type="match status" value="1"/>
</dbReference>
<accession>A0ABN9M5R2</accession>
<dbReference type="PANTHER" id="PTHR45990:SF1">
    <property type="entry name" value="DNA REPAIR PROTEIN REV1"/>
    <property type="match status" value="1"/>
</dbReference>
<evidence type="ECO:0000313" key="3">
    <source>
        <dbReference type="Proteomes" id="UP001176940"/>
    </source>
</evidence>
<sequence>MENYTYPCYSTTYGSLSRIDVALGNEGMDNLVQEVEYLPRVLSDHCPLVVFLQLGEQGRLADPMEEDILQVVKYCTDLIEEKKDLEKLDLVIKYMKRLMQQSVESVWNMAFDFILDNVQVVLQQTYGSTLKVV</sequence>
<dbReference type="InterPro" id="IPR031991">
    <property type="entry name" value="Rev1_C"/>
</dbReference>
<organism evidence="2 3">
    <name type="scientific">Ranitomeya imitator</name>
    <name type="common">mimic poison frog</name>
    <dbReference type="NCBI Taxonomy" id="111125"/>
    <lineage>
        <taxon>Eukaryota</taxon>
        <taxon>Metazoa</taxon>
        <taxon>Chordata</taxon>
        <taxon>Craniata</taxon>
        <taxon>Vertebrata</taxon>
        <taxon>Euteleostomi</taxon>
        <taxon>Amphibia</taxon>
        <taxon>Batrachia</taxon>
        <taxon>Anura</taxon>
        <taxon>Neobatrachia</taxon>
        <taxon>Hyloidea</taxon>
        <taxon>Dendrobatidae</taxon>
        <taxon>Dendrobatinae</taxon>
        <taxon>Ranitomeya</taxon>
    </lineage>
</organism>
<dbReference type="EMBL" id="CAUEEQ010044855">
    <property type="protein sequence ID" value="CAJ0958156.1"/>
    <property type="molecule type" value="Genomic_DNA"/>
</dbReference>
<protein>
    <recommendedName>
        <fullName evidence="1">DNA repair protein Rev1 C-terminal domain-containing protein</fullName>
    </recommendedName>
</protein>
<gene>
    <name evidence="2" type="ORF">RIMI_LOCUS16211890</name>
</gene>
<dbReference type="Gene3D" id="1.20.58.1280">
    <property type="entry name" value="DNA repair protein Rev1, C-terminal domain"/>
    <property type="match status" value="1"/>
</dbReference>
<comment type="caution">
    <text evidence="2">The sequence shown here is derived from an EMBL/GenBank/DDBJ whole genome shotgun (WGS) entry which is preliminary data.</text>
</comment>
<name>A0ABN9M5R2_9NEOB</name>
<dbReference type="Pfam" id="PF16727">
    <property type="entry name" value="REV1_C"/>
    <property type="match status" value="1"/>
</dbReference>
<dbReference type="InterPro" id="IPR038401">
    <property type="entry name" value="Rev1_C_sf"/>
</dbReference>
<dbReference type="SUPFAM" id="SSF56219">
    <property type="entry name" value="DNase I-like"/>
    <property type="match status" value="1"/>
</dbReference>
<evidence type="ECO:0000259" key="1">
    <source>
        <dbReference type="Pfam" id="PF16727"/>
    </source>
</evidence>
<dbReference type="Gene3D" id="3.60.10.10">
    <property type="entry name" value="Endonuclease/exonuclease/phosphatase"/>
    <property type="match status" value="1"/>
</dbReference>